<dbReference type="Gene3D" id="1.10.260.40">
    <property type="entry name" value="lambda repressor-like DNA-binding domains"/>
    <property type="match status" value="1"/>
</dbReference>
<keyword evidence="4" id="KW-1185">Reference proteome</keyword>
<evidence type="ECO:0000313" key="3">
    <source>
        <dbReference type="EMBL" id="QAB18698.1"/>
    </source>
</evidence>
<evidence type="ECO:0000313" key="4">
    <source>
        <dbReference type="Proteomes" id="UP000285768"/>
    </source>
</evidence>
<organism evidence="3 4">
    <name type="scientific">Leucobacter muris</name>
    <dbReference type="NCBI Taxonomy" id="1935379"/>
    <lineage>
        <taxon>Bacteria</taxon>
        <taxon>Bacillati</taxon>
        <taxon>Actinomycetota</taxon>
        <taxon>Actinomycetes</taxon>
        <taxon>Micrococcales</taxon>
        <taxon>Microbacteriaceae</taxon>
        <taxon>Leucobacter</taxon>
    </lineage>
</organism>
<accession>A0ABX5QHX1</accession>
<evidence type="ECO:0000259" key="2">
    <source>
        <dbReference type="PROSITE" id="PS50943"/>
    </source>
</evidence>
<dbReference type="CDD" id="cd00093">
    <property type="entry name" value="HTH_XRE"/>
    <property type="match status" value="1"/>
</dbReference>
<dbReference type="EMBL" id="CP035037">
    <property type="protein sequence ID" value="QAB18698.1"/>
    <property type="molecule type" value="Genomic_DNA"/>
</dbReference>
<dbReference type="Pfam" id="PF01381">
    <property type="entry name" value="HTH_3"/>
    <property type="match status" value="1"/>
</dbReference>
<dbReference type="SUPFAM" id="SSF47413">
    <property type="entry name" value="lambda repressor-like DNA-binding domains"/>
    <property type="match status" value="1"/>
</dbReference>
<protein>
    <submittedName>
        <fullName evidence="3">Helix-turn-helix domain-containing protein</fullName>
    </submittedName>
</protein>
<sequence length="206" mass="22477">MASVETKAWTRYLEAVTHPDNDRTVAEKLGISPSTISRWASGAVDPKPRQVVALARAYDKNPLTALIAAGYLDESDLGDELTITVAQDLEEVSTEQLVGALQERLEVIDQYLSWIEEIGGGRSSNAGLSVDVLRYIRPGVAPSEARGDVYVNALGDRLQGVEANGQRLYRPADNVGGARETSEPRQSDYDLVSHPYTEETGELMDE</sequence>
<feature type="domain" description="HTH cro/C1-type" evidence="2">
    <location>
        <begin position="25"/>
        <end position="66"/>
    </location>
</feature>
<reference evidence="3 4" key="1">
    <citation type="submission" date="2019-01" db="EMBL/GenBank/DDBJ databases">
        <title>Leucobacter muris sp. nov. isolated from the nose of a laboratory mouse.</title>
        <authorList>
            <person name="Benga L."/>
            <person name="Sproeer C."/>
            <person name="Schumann P."/>
            <person name="Verbarg S."/>
            <person name="Bunk B."/>
            <person name="Engelhardt E."/>
            <person name="Benten P.M."/>
            <person name="Sager M."/>
        </authorList>
    </citation>
    <scope>NUCLEOTIDE SEQUENCE [LARGE SCALE GENOMIC DNA]</scope>
    <source>
        <strain evidence="3 4">DSM 101948</strain>
    </source>
</reference>
<dbReference type="PROSITE" id="PS50943">
    <property type="entry name" value="HTH_CROC1"/>
    <property type="match status" value="1"/>
</dbReference>
<feature type="region of interest" description="Disordered" evidence="1">
    <location>
        <begin position="169"/>
        <end position="206"/>
    </location>
</feature>
<dbReference type="Proteomes" id="UP000285768">
    <property type="component" value="Chromosome"/>
</dbReference>
<proteinExistence type="predicted"/>
<dbReference type="InterPro" id="IPR010982">
    <property type="entry name" value="Lambda_DNA-bd_dom_sf"/>
</dbReference>
<evidence type="ECO:0000256" key="1">
    <source>
        <dbReference type="SAM" id="MobiDB-lite"/>
    </source>
</evidence>
<gene>
    <name evidence="3" type="ORF">Leucomu_12970</name>
</gene>
<dbReference type="InterPro" id="IPR001387">
    <property type="entry name" value="Cro/C1-type_HTH"/>
</dbReference>
<name>A0ABX5QHX1_9MICO</name>